<feature type="domain" description="AAA+ ATPase" evidence="6">
    <location>
        <begin position="124"/>
        <end position="245"/>
    </location>
</feature>
<dbReference type="CDD" id="cd00009">
    <property type="entry name" value="AAA"/>
    <property type="match status" value="1"/>
</dbReference>
<dbReference type="AlphaFoldDB" id="A0A553N838"/>
<dbReference type="Pfam" id="PF12002">
    <property type="entry name" value="MgsA_C"/>
    <property type="match status" value="1"/>
</dbReference>
<dbReference type="FunFam" id="3.40.50.300:FF:000137">
    <property type="entry name" value="Replication-associated recombination protein A"/>
    <property type="match status" value="1"/>
</dbReference>
<dbReference type="GO" id="GO:0005524">
    <property type="term" value="F:ATP binding"/>
    <property type="evidence" value="ECO:0007669"/>
    <property type="project" value="UniProtKB-KW"/>
</dbReference>
<name>A0A553N838_TIGCA</name>
<comment type="similarity">
    <text evidence="1">Belongs to the AAA ATPase family. RarA/MGS1/WRNIP1 subfamily.</text>
</comment>
<evidence type="ECO:0000256" key="5">
    <source>
        <dbReference type="SAM" id="MobiDB-lite"/>
    </source>
</evidence>
<dbReference type="Gene3D" id="1.10.3710.10">
    <property type="entry name" value="DNA polymerase III clamp loader subunits, C-terminal domain"/>
    <property type="match status" value="1"/>
</dbReference>
<dbReference type="GO" id="GO:0016887">
    <property type="term" value="F:ATP hydrolysis activity"/>
    <property type="evidence" value="ECO:0007669"/>
    <property type="project" value="InterPro"/>
</dbReference>
<evidence type="ECO:0000256" key="4">
    <source>
        <dbReference type="ARBA" id="ARBA00022840"/>
    </source>
</evidence>
<dbReference type="Proteomes" id="UP000318571">
    <property type="component" value="Chromosome 8"/>
</dbReference>
<dbReference type="Pfam" id="PF16193">
    <property type="entry name" value="AAA_assoc_2"/>
    <property type="match status" value="1"/>
</dbReference>
<dbReference type="SUPFAM" id="SSF48019">
    <property type="entry name" value="post-AAA+ oligomerization domain-like"/>
    <property type="match status" value="1"/>
</dbReference>
<dbReference type="InterPro" id="IPR021886">
    <property type="entry name" value="MgsA_C"/>
</dbReference>
<proteinExistence type="inferred from homology"/>
<organism evidence="7 8">
    <name type="scientific">Tigriopus californicus</name>
    <name type="common">Marine copepod</name>
    <dbReference type="NCBI Taxonomy" id="6832"/>
    <lineage>
        <taxon>Eukaryota</taxon>
        <taxon>Metazoa</taxon>
        <taxon>Ecdysozoa</taxon>
        <taxon>Arthropoda</taxon>
        <taxon>Crustacea</taxon>
        <taxon>Multicrustacea</taxon>
        <taxon>Hexanauplia</taxon>
        <taxon>Copepoda</taxon>
        <taxon>Harpacticoida</taxon>
        <taxon>Harpacticidae</taxon>
        <taxon>Tigriopus</taxon>
    </lineage>
</organism>
<dbReference type="GO" id="GO:0008047">
    <property type="term" value="F:enzyme activator activity"/>
    <property type="evidence" value="ECO:0007669"/>
    <property type="project" value="TreeGrafter"/>
</dbReference>
<protein>
    <recommendedName>
        <fullName evidence="6">AAA+ ATPase domain-containing protein</fullName>
    </recommendedName>
</protein>
<dbReference type="InterPro" id="IPR003593">
    <property type="entry name" value="AAA+_ATPase"/>
</dbReference>
<comment type="caution">
    <text evidence="7">The sequence shown here is derived from an EMBL/GenBank/DDBJ whole genome shotgun (WGS) entry which is preliminary data.</text>
</comment>
<dbReference type="STRING" id="6832.A0A553N838"/>
<reference evidence="7 8" key="1">
    <citation type="journal article" date="2018" name="Nat. Ecol. Evol.">
        <title>Genomic signatures of mitonuclear coevolution across populations of Tigriopus californicus.</title>
        <authorList>
            <person name="Barreto F.S."/>
            <person name="Watson E.T."/>
            <person name="Lima T.G."/>
            <person name="Willett C.S."/>
            <person name="Edmands S."/>
            <person name="Li W."/>
            <person name="Burton R.S."/>
        </authorList>
    </citation>
    <scope>NUCLEOTIDE SEQUENCE [LARGE SCALE GENOMIC DNA]</scope>
    <source>
        <strain evidence="7 8">San Diego</strain>
    </source>
</reference>
<dbReference type="GO" id="GO:0005634">
    <property type="term" value="C:nucleus"/>
    <property type="evidence" value="ECO:0007669"/>
    <property type="project" value="TreeGrafter"/>
</dbReference>
<dbReference type="InterPro" id="IPR008921">
    <property type="entry name" value="DNA_pol3_clamp-load_cplx_C"/>
</dbReference>
<dbReference type="GO" id="GO:0000731">
    <property type="term" value="P:DNA synthesis involved in DNA repair"/>
    <property type="evidence" value="ECO:0007669"/>
    <property type="project" value="TreeGrafter"/>
</dbReference>
<dbReference type="InterPro" id="IPR051314">
    <property type="entry name" value="AAA_ATPase_RarA/MGS1/WRNIP1"/>
</dbReference>
<gene>
    <name evidence="7" type="ORF">TCAL_01761</name>
</gene>
<dbReference type="PANTHER" id="PTHR13779">
    <property type="entry name" value="WERNER HELICASE-INTERACTING PROTEIN 1 FAMILY MEMBER"/>
    <property type="match status" value="1"/>
</dbReference>
<evidence type="ECO:0000256" key="2">
    <source>
        <dbReference type="ARBA" id="ARBA00022705"/>
    </source>
</evidence>
<dbReference type="Gene3D" id="3.40.50.300">
    <property type="entry name" value="P-loop containing nucleotide triphosphate hydrolases"/>
    <property type="match status" value="1"/>
</dbReference>
<dbReference type="GO" id="GO:0006261">
    <property type="term" value="P:DNA-templated DNA replication"/>
    <property type="evidence" value="ECO:0007669"/>
    <property type="project" value="TreeGrafter"/>
</dbReference>
<dbReference type="PANTHER" id="PTHR13779:SF7">
    <property type="entry name" value="ATPASE WRNIP1"/>
    <property type="match status" value="1"/>
</dbReference>
<dbReference type="SMART" id="SM00382">
    <property type="entry name" value="AAA"/>
    <property type="match status" value="1"/>
</dbReference>
<evidence type="ECO:0000256" key="1">
    <source>
        <dbReference type="ARBA" id="ARBA00008959"/>
    </source>
</evidence>
<dbReference type="SUPFAM" id="SSF52540">
    <property type="entry name" value="P-loop containing nucleoside triphosphate hydrolases"/>
    <property type="match status" value="1"/>
</dbReference>
<dbReference type="FunFam" id="1.20.272.10:FF:000001">
    <property type="entry name" value="Putative AAA family ATPase"/>
    <property type="match status" value="1"/>
</dbReference>
<keyword evidence="8" id="KW-1185">Reference proteome</keyword>
<accession>A0A553N838</accession>
<evidence type="ECO:0000259" key="6">
    <source>
        <dbReference type="SMART" id="SM00382"/>
    </source>
</evidence>
<evidence type="ECO:0000313" key="8">
    <source>
        <dbReference type="Proteomes" id="UP000318571"/>
    </source>
</evidence>
<evidence type="ECO:0000313" key="7">
    <source>
        <dbReference type="EMBL" id="TRY61583.1"/>
    </source>
</evidence>
<feature type="region of interest" description="Disordered" evidence="5">
    <location>
        <begin position="49"/>
        <end position="88"/>
    </location>
</feature>
<evidence type="ECO:0000256" key="3">
    <source>
        <dbReference type="ARBA" id="ARBA00022741"/>
    </source>
</evidence>
<dbReference type="GO" id="GO:0017116">
    <property type="term" value="F:single-stranded DNA helicase activity"/>
    <property type="evidence" value="ECO:0007669"/>
    <property type="project" value="TreeGrafter"/>
</dbReference>
<dbReference type="GO" id="GO:0003677">
    <property type="term" value="F:DNA binding"/>
    <property type="evidence" value="ECO:0007669"/>
    <property type="project" value="InterPro"/>
</dbReference>
<dbReference type="InterPro" id="IPR027417">
    <property type="entry name" value="P-loop_NTPase"/>
</dbReference>
<keyword evidence="4" id="KW-0067">ATP-binding</keyword>
<keyword evidence="2" id="KW-0235">DNA replication</keyword>
<dbReference type="EMBL" id="VCGU01000459">
    <property type="protein sequence ID" value="TRY61583.1"/>
    <property type="molecule type" value="Genomic_DNA"/>
</dbReference>
<dbReference type="Gene3D" id="1.10.8.60">
    <property type="match status" value="1"/>
</dbReference>
<dbReference type="InterPro" id="IPR032423">
    <property type="entry name" value="AAA_assoc_2"/>
</dbReference>
<dbReference type="Pfam" id="PF00004">
    <property type="entry name" value="AAA"/>
    <property type="match status" value="1"/>
</dbReference>
<dbReference type="CDD" id="cd18139">
    <property type="entry name" value="HLD_clamp_RarA"/>
    <property type="match status" value="1"/>
</dbReference>
<keyword evidence="3" id="KW-0547">Nucleotide-binding</keyword>
<dbReference type="OMA" id="MPECDVH"/>
<sequence length="487" mass="53263">MSGALSNKAQCPVCFSSFSRHIIASHAAKCGVKPTAGAWSALMRSTAPKRARSNALPDAPAVSETQSASRLNPPALPEKPEKPQSQAVPLAEAMRPQLLSEYVGQTQVLEDGQHLWRTLIERNQMPSVILWGPPGCGKTSLAHVIAQKCKQDPKHRFVKLSACTSNVAEIKEVVKVAKNDWQMTKRKTVLFIDEVHRFNKLQQDAFLPHVENGTITLIGATTENPSFSLNSALLSRCKVIPLEALSTEAVVQILERAKDQCASEFEVGQDCLTYLAQMSNGDARTALNSFQMALDSNAESKIINLDHIKESLRRSHVLYDRKGDEHFHCASALQKSIRGSDANAALYWTMRMLQGGEDPLFIARRLVRISCEDVGLADPSALGMAVSAMQGCQLIGKPECNVILAQCAVYLARAKKSHEVLKAMGQVIQQISNSEGEVLPGVPLHLRNGSNKLAKDLGYGLGYSHDLNKVGHMSYMPEGLEDLNFFS</sequence>
<dbReference type="Gene3D" id="1.20.272.10">
    <property type="match status" value="1"/>
</dbReference>
<dbReference type="InterPro" id="IPR003959">
    <property type="entry name" value="ATPase_AAA_core"/>
</dbReference>
<dbReference type="OrthoDB" id="6351332at2759"/>